<dbReference type="AlphaFoldDB" id="A0A2A6ZDD9"/>
<protein>
    <submittedName>
        <fullName evidence="1">Uncharacterized protein</fullName>
    </submittedName>
</protein>
<name>A0A2A6ZDD9_9FIRM</name>
<evidence type="ECO:0000313" key="1">
    <source>
        <dbReference type="EMBL" id="PDX59405.1"/>
    </source>
</evidence>
<reference evidence="1 2" key="1">
    <citation type="journal article" date="2017" name="Front. Microbiol.">
        <title>New Insights into the Diversity of the Genus Faecalibacterium.</title>
        <authorList>
            <person name="Benevides L."/>
            <person name="Burman S."/>
            <person name="Martin R."/>
            <person name="Robert V."/>
            <person name="Thomas M."/>
            <person name="Miquel S."/>
            <person name="Chain F."/>
            <person name="Sokol H."/>
            <person name="Bermudez-Humaran L.G."/>
            <person name="Morrison M."/>
            <person name="Langella P."/>
            <person name="Azevedo V.A."/>
            <person name="Chatel J.M."/>
            <person name="Soares S."/>
        </authorList>
    </citation>
    <scope>NUCLEOTIDE SEQUENCE [LARGE SCALE GENOMIC DNA]</scope>
    <source>
        <strain evidence="2">CNCM I-4540</strain>
    </source>
</reference>
<dbReference type="EMBL" id="NMTQ01000016">
    <property type="protein sequence ID" value="PDX59405.1"/>
    <property type="molecule type" value="Genomic_DNA"/>
</dbReference>
<gene>
    <name evidence="1" type="ORF">CGS46_03090</name>
</gene>
<dbReference type="Proteomes" id="UP000220752">
    <property type="component" value="Unassembled WGS sequence"/>
</dbReference>
<organism evidence="1 2">
    <name type="scientific">Faecalibacterium langellae</name>
    <dbReference type="NCBI Taxonomy" id="3435293"/>
    <lineage>
        <taxon>Bacteria</taxon>
        <taxon>Bacillati</taxon>
        <taxon>Bacillota</taxon>
        <taxon>Clostridia</taxon>
        <taxon>Eubacteriales</taxon>
        <taxon>Oscillospiraceae</taxon>
        <taxon>Faecalibacterium</taxon>
    </lineage>
</organism>
<comment type="caution">
    <text evidence="1">The sequence shown here is derived from an EMBL/GenBank/DDBJ whole genome shotgun (WGS) entry which is preliminary data.</text>
</comment>
<proteinExistence type="predicted"/>
<sequence>MDFAFVAAPTLVRAKPFHLLSQIARLLERPTGAFIAAQPQGHSKRIFTKKAIREDESFRYGPSCEKEHSKNPQIF</sequence>
<evidence type="ECO:0000313" key="2">
    <source>
        <dbReference type="Proteomes" id="UP000220752"/>
    </source>
</evidence>
<keyword evidence="2" id="KW-1185">Reference proteome</keyword>
<accession>A0A2A6ZDD9</accession>